<gene>
    <name evidence="3" type="ORF">BJG266_LOCUS21566</name>
    <name evidence="1" type="ORF">QVE165_LOCUS15134</name>
    <name evidence="2" type="ORF">QVE165_LOCUS16858</name>
</gene>
<evidence type="ECO:0000313" key="2">
    <source>
        <dbReference type="EMBL" id="CAF1036898.1"/>
    </source>
</evidence>
<keyword evidence="4" id="KW-1185">Reference proteome</keyword>
<dbReference type="Proteomes" id="UP000663877">
    <property type="component" value="Unassembled WGS sequence"/>
</dbReference>
<dbReference type="AlphaFoldDB" id="A0A814JE72"/>
<evidence type="ECO:0000313" key="1">
    <source>
        <dbReference type="EMBL" id="CAF1004746.1"/>
    </source>
</evidence>
<dbReference type="OrthoDB" id="9969930at2759"/>
<organism evidence="2 4">
    <name type="scientific">Adineta steineri</name>
    <dbReference type="NCBI Taxonomy" id="433720"/>
    <lineage>
        <taxon>Eukaryota</taxon>
        <taxon>Metazoa</taxon>
        <taxon>Spiralia</taxon>
        <taxon>Gnathifera</taxon>
        <taxon>Rotifera</taxon>
        <taxon>Eurotatoria</taxon>
        <taxon>Bdelloidea</taxon>
        <taxon>Adinetida</taxon>
        <taxon>Adinetidae</taxon>
        <taxon>Adineta</taxon>
    </lineage>
</organism>
<proteinExistence type="predicted"/>
<evidence type="ECO:0000313" key="3">
    <source>
        <dbReference type="EMBL" id="CAF1104949.1"/>
    </source>
</evidence>
<accession>A0A814JE72</accession>
<reference evidence="2" key="1">
    <citation type="submission" date="2021-02" db="EMBL/GenBank/DDBJ databases">
        <authorList>
            <person name="Nowell W R."/>
        </authorList>
    </citation>
    <scope>NUCLEOTIDE SEQUENCE</scope>
</reference>
<protein>
    <submittedName>
        <fullName evidence="2">Uncharacterized protein</fullName>
    </submittedName>
</protein>
<sequence length="154" mass="18431">MATKSAEHQEFADPNTCKKLDCKGRPCTKCHMCCDWHFTGNQETWRHITNWKNWTNDEWKRFYNDRIYKNFMKRDGATCRNDIGDDYDGRCGIDDRCDYYYGSYGDCCRDRNINRCGDDYSYHLCVCELHEDYIAYKEATLFTPLLWNVPHNIP</sequence>
<evidence type="ECO:0000313" key="4">
    <source>
        <dbReference type="Proteomes" id="UP000663832"/>
    </source>
</evidence>
<name>A0A814JE72_9BILA</name>
<dbReference type="EMBL" id="CAJNOM010000095">
    <property type="protein sequence ID" value="CAF1036898.1"/>
    <property type="molecule type" value="Genomic_DNA"/>
</dbReference>
<dbReference type="Proteomes" id="UP000663832">
    <property type="component" value="Unassembled WGS sequence"/>
</dbReference>
<dbReference type="EMBL" id="CAJNOI010000129">
    <property type="protein sequence ID" value="CAF1104949.1"/>
    <property type="molecule type" value="Genomic_DNA"/>
</dbReference>
<comment type="caution">
    <text evidence="2">The sequence shown here is derived from an EMBL/GenBank/DDBJ whole genome shotgun (WGS) entry which is preliminary data.</text>
</comment>
<dbReference type="EMBL" id="CAJNOM010000081">
    <property type="protein sequence ID" value="CAF1004746.1"/>
    <property type="molecule type" value="Genomic_DNA"/>
</dbReference>